<dbReference type="Proteomes" id="UP000530424">
    <property type="component" value="Unassembled WGS sequence"/>
</dbReference>
<evidence type="ECO:0000256" key="1">
    <source>
        <dbReference type="ARBA" id="ARBA00004651"/>
    </source>
</evidence>
<name>A0A853BZT3_9ACTN</name>
<comment type="caution">
    <text evidence="8">The sequence shown here is derived from an EMBL/GenBank/DDBJ whole genome shotgun (WGS) entry which is preliminary data.</text>
</comment>
<dbReference type="PANTHER" id="PTHR23513">
    <property type="entry name" value="INTEGRAL MEMBRANE EFFLUX PROTEIN-RELATED"/>
    <property type="match status" value="1"/>
</dbReference>
<proteinExistence type="predicted"/>
<evidence type="ECO:0000256" key="6">
    <source>
        <dbReference type="ARBA" id="ARBA00023136"/>
    </source>
</evidence>
<organism evidence="8 9">
    <name type="scientific">Nocardioides thalensis</name>
    <dbReference type="NCBI Taxonomy" id="1914755"/>
    <lineage>
        <taxon>Bacteria</taxon>
        <taxon>Bacillati</taxon>
        <taxon>Actinomycetota</taxon>
        <taxon>Actinomycetes</taxon>
        <taxon>Propionibacteriales</taxon>
        <taxon>Nocardioidaceae</taxon>
        <taxon>Nocardioides</taxon>
    </lineage>
</organism>
<reference evidence="8 9" key="1">
    <citation type="submission" date="2020-07" db="EMBL/GenBank/DDBJ databases">
        <title>Sequencing the genomes of 1000 actinobacteria strains.</title>
        <authorList>
            <person name="Klenk H.-P."/>
        </authorList>
    </citation>
    <scope>NUCLEOTIDE SEQUENCE [LARGE SCALE GENOMIC DNA]</scope>
    <source>
        <strain evidence="8 9">DSM 103833</strain>
    </source>
</reference>
<dbReference type="GO" id="GO:0005886">
    <property type="term" value="C:plasma membrane"/>
    <property type="evidence" value="ECO:0007669"/>
    <property type="project" value="UniProtKB-SubCell"/>
</dbReference>
<evidence type="ECO:0000256" key="7">
    <source>
        <dbReference type="SAM" id="Phobius"/>
    </source>
</evidence>
<dbReference type="AlphaFoldDB" id="A0A853BZT3"/>
<feature type="transmembrane region" description="Helical" evidence="7">
    <location>
        <begin position="145"/>
        <end position="168"/>
    </location>
</feature>
<keyword evidence="5 7" id="KW-1133">Transmembrane helix</keyword>
<feature type="transmembrane region" description="Helical" evidence="7">
    <location>
        <begin position="253"/>
        <end position="278"/>
    </location>
</feature>
<comment type="subcellular location">
    <subcellularLocation>
        <location evidence="1">Cell membrane</location>
        <topology evidence="1">Multi-pass membrane protein</topology>
    </subcellularLocation>
</comment>
<accession>A0A853BZT3</accession>
<feature type="transmembrane region" description="Helical" evidence="7">
    <location>
        <begin position="174"/>
        <end position="194"/>
    </location>
</feature>
<dbReference type="RefSeq" id="WP_179667000.1">
    <property type="nucleotide sequence ID" value="NZ_JACCFP010000001.1"/>
</dbReference>
<evidence type="ECO:0000313" key="9">
    <source>
        <dbReference type="Proteomes" id="UP000530424"/>
    </source>
</evidence>
<keyword evidence="2" id="KW-0813">Transport</keyword>
<keyword evidence="4 7" id="KW-0812">Transmembrane</keyword>
<dbReference type="PANTHER" id="PTHR23513:SF11">
    <property type="entry name" value="STAPHYLOFERRIN A TRANSPORTER"/>
    <property type="match status" value="1"/>
</dbReference>
<dbReference type="Gene3D" id="1.20.1250.20">
    <property type="entry name" value="MFS general substrate transporter like domains"/>
    <property type="match status" value="1"/>
</dbReference>
<evidence type="ECO:0000256" key="3">
    <source>
        <dbReference type="ARBA" id="ARBA00022475"/>
    </source>
</evidence>
<keyword evidence="9" id="KW-1185">Reference proteome</keyword>
<evidence type="ECO:0000256" key="4">
    <source>
        <dbReference type="ARBA" id="ARBA00022692"/>
    </source>
</evidence>
<gene>
    <name evidence="8" type="ORF">HNR19_001105</name>
</gene>
<keyword evidence="6 7" id="KW-0472">Membrane</keyword>
<dbReference type="Pfam" id="PF05977">
    <property type="entry name" value="MFS_3"/>
    <property type="match status" value="1"/>
</dbReference>
<protein>
    <submittedName>
        <fullName evidence="8">MFS family permease</fullName>
    </submittedName>
</protein>
<dbReference type="CDD" id="cd06173">
    <property type="entry name" value="MFS_MefA_like"/>
    <property type="match status" value="1"/>
</dbReference>
<dbReference type="SUPFAM" id="SSF103473">
    <property type="entry name" value="MFS general substrate transporter"/>
    <property type="match status" value="1"/>
</dbReference>
<feature type="transmembrane region" description="Helical" evidence="7">
    <location>
        <begin position="372"/>
        <end position="389"/>
    </location>
</feature>
<feature type="transmembrane region" description="Helical" evidence="7">
    <location>
        <begin position="226"/>
        <end position="247"/>
    </location>
</feature>
<feature type="transmembrane region" description="Helical" evidence="7">
    <location>
        <begin position="313"/>
        <end position="332"/>
    </location>
</feature>
<evidence type="ECO:0000313" key="8">
    <source>
        <dbReference type="EMBL" id="NYJ00407.1"/>
    </source>
</evidence>
<dbReference type="InterPro" id="IPR036259">
    <property type="entry name" value="MFS_trans_sf"/>
</dbReference>
<evidence type="ECO:0000256" key="5">
    <source>
        <dbReference type="ARBA" id="ARBA00022989"/>
    </source>
</evidence>
<evidence type="ECO:0000256" key="2">
    <source>
        <dbReference type="ARBA" id="ARBA00022448"/>
    </source>
</evidence>
<dbReference type="InterPro" id="IPR010290">
    <property type="entry name" value="TM_effector"/>
</dbReference>
<keyword evidence="3" id="KW-1003">Cell membrane</keyword>
<feature type="transmembrane region" description="Helical" evidence="7">
    <location>
        <begin position="51"/>
        <end position="70"/>
    </location>
</feature>
<feature type="transmembrane region" description="Helical" evidence="7">
    <location>
        <begin position="344"/>
        <end position="366"/>
    </location>
</feature>
<sequence length="408" mass="41355">MSEPRVDNPAVAALKVPAFRRYLVGQLPSVTGSWAQVVALSWVVVERDPHALGWVVALQFAPSLLLGPWFGVLVDRHDRKRMLIAAEAGLGGVGIAYAVASASGALDLPLIYVLATVWGLLNALDTPARRALVPMLVPRELSASAGALTGVAMLLGMTAGSAVGAALTGALDPAVAFAVNAATFLVDVLLLWTIRVSPSPQLARAPGQVREGLRYVWRTPTLRTPLLALAVIATFAFSVQVSVPIFVRETLHGGASLLGTAFTSATTGSLLGAAVAAARGEPGPATVPRACLGMAAASAAIVAAPTVPVAVLAMAGVGFSWSILIAAVLAALQTAEPDKTGRVMATLSVVLLGGLAAGGPIAAQVADLAGPRAPFAVGAVAGIAAFVVARERVRRLPVAAAEGPGTSW</sequence>
<dbReference type="EMBL" id="JACCFP010000001">
    <property type="protein sequence ID" value="NYJ00407.1"/>
    <property type="molecule type" value="Genomic_DNA"/>
</dbReference>